<evidence type="ECO:0000256" key="3">
    <source>
        <dbReference type="ARBA" id="ARBA00022714"/>
    </source>
</evidence>
<evidence type="ECO:0000256" key="1">
    <source>
        <dbReference type="ARBA" id="ARBA00002494"/>
    </source>
</evidence>
<keyword evidence="7" id="KW-1015">Disulfide bond</keyword>
<evidence type="ECO:0000256" key="8">
    <source>
        <dbReference type="ARBA" id="ARBA00029586"/>
    </source>
</evidence>
<evidence type="ECO:0000256" key="4">
    <source>
        <dbReference type="ARBA" id="ARBA00022723"/>
    </source>
</evidence>
<dbReference type="STRING" id="758803.SAMN05421803_114112"/>
<evidence type="ECO:0000256" key="7">
    <source>
        <dbReference type="ARBA" id="ARBA00023157"/>
    </source>
</evidence>
<keyword evidence="5" id="KW-0408">Iron</keyword>
<dbReference type="GO" id="GO:0051537">
    <property type="term" value="F:2 iron, 2 sulfur cluster binding"/>
    <property type="evidence" value="ECO:0007669"/>
    <property type="project" value="UniProtKB-KW"/>
</dbReference>
<dbReference type="PANTHER" id="PTHR10134">
    <property type="entry name" value="CYTOCHROME B-C1 COMPLEX SUBUNIT RIESKE, MITOCHONDRIAL"/>
    <property type="match status" value="1"/>
</dbReference>
<dbReference type="PROSITE" id="PS51296">
    <property type="entry name" value="RIESKE"/>
    <property type="match status" value="1"/>
</dbReference>
<accession>A0A1M6Q611</accession>
<dbReference type="CDD" id="cd03467">
    <property type="entry name" value="Rieske"/>
    <property type="match status" value="1"/>
</dbReference>
<dbReference type="PRINTS" id="PR00162">
    <property type="entry name" value="RIESKE"/>
</dbReference>
<keyword evidence="3" id="KW-0001">2Fe-2S</keyword>
<organism evidence="11 12">
    <name type="scientific">Nocardiopsis flavescens</name>
    <dbReference type="NCBI Taxonomy" id="758803"/>
    <lineage>
        <taxon>Bacteria</taxon>
        <taxon>Bacillati</taxon>
        <taxon>Actinomycetota</taxon>
        <taxon>Actinomycetes</taxon>
        <taxon>Streptosporangiales</taxon>
        <taxon>Nocardiopsidaceae</taxon>
        <taxon>Nocardiopsis</taxon>
    </lineage>
</organism>
<comment type="function">
    <text evidence="1">Iron-sulfur subunit of the cytochrome bc1 complex, an essential component of the respiratory electron transport chain required for ATP synthesis. The bc1 complex catalyzes the oxidation of menaquinol and the reduction of cytochrome c in the respiratory chain. The bc1 complex operates through a Q-cycle mechanism that couples electron transfer to generation of the proton gradient that drives ATP synthesis.</text>
</comment>
<evidence type="ECO:0000313" key="11">
    <source>
        <dbReference type="EMBL" id="SHK15625.1"/>
    </source>
</evidence>
<evidence type="ECO:0000313" key="12">
    <source>
        <dbReference type="Proteomes" id="UP000184452"/>
    </source>
</evidence>
<evidence type="ECO:0000256" key="2">
    <source>
        <dbReference type="ARBA" id="ARBA00015816"/>
    </source>
</evidence>
<reference evidence="11 12" key="1">
    <citation type="submission" date="2016-11" db="EMBL/GenBank/DDBJ databases">
        <authorList>
            <person name="Jaros S."/>
            <person name="Januszkiewicz K."/>
            <person name="Wedrychowicz H."/>
        </authorList>
    </citation>
    <scope>NUCLEOTIDE SEQUENCE [LARGE SCALE GENOMIC DNA]</scope>
    <source>
        <strain evidence="11 12">CGMCC 4.5723</strain>
    </source>
</reference>
<evidence type="ECO:0000256" key="5">
    <source>
        <dbReference type="ARBA" id="ARBA00023004"/>
    </source>
</evidence>
<dbReference type="InterPro" id="IPR017941">
    <property type="entry name" value="Rieske_2Fe-2S"/>
</dbReference>
<dbReference type="InterPro" id="IPR006311">
    <property type="entry name" value="TAT_signal"/>
</dbReference>
<evidence type="ECO:0000256" key="6">
    <source>
        <dbReference type="ARBA" id="ARBA00023014"/>
    </source>
</evidence>
<gene>
    <name evidence="11" type="ORF">SAMN05421803_114112</name>
</gene>
<dbReference type="Gene3D" id="2.102.10.10">
    <property type="entry name" value="Rieske [2Fe-2S] iron-sulphur domain"/>
    <property type="match status" value="1"/>
</dbReference>
<protein>
    <recommendedName>
        <fullName evidence="2">Cytochrome bc1 complex Rieske iron-sulfur subunit</fullName>
    </recommendedName>
    <alternativeName>
        <fullName evidence="8">Cytochrome bc1 reductase complex subunit QcrA</fullName>
    </alternativeName>
</protein>
<evidence type="ECO:0000256" key="9">
    <source>
        <dbReference type="ARBA" id="ARBA00034078"/>
    </source>
</evidence>
<sequence length="142" mass="14522">MAVEKTCGCGVSRRRLFGTAGAVAAAGAVTAVSACGGEPPKPQDVRRGQVVGQTTDVPEGGGTVFSHSKLVVTQPESGDYRAFAASCTHGGCTVQEVGDGVIRCLCHGSEFDYTTGEVVTGPAQEALEEFTLTVEGTDIILD</sequence>
<dbReference type="GO" id="GO:0046872">
    <property type="term" value="F:metal ion binding"/>
    <property type="evidence" value="ECO:0007669"/>
    <property type="project" value="UniProtKB-KW"/>
</dbReference>
<dbReference type="AlphaFoldDB" id="A0A1M6Q611"/>
<feature type="domain" description="Rieske" evidence="10">
    <location>
        <begin position="49"/>
        <end position="141"/>
    </location>
</feature>
<dbReference type="InterPro" id="IPR014349">
    <property type="entry name" value="Rieske_Fe-S_prot"/>
</dbReference>
<keyword evidence="4" id="KW-0479">Metal-binding</keyword>
<dbReference type="Proteomes" id="UP000184452">
    <property type="component" value="Unassembled WGS sequence"/>
</dbReference>
<keyword evidence="6" id="KW-0411">Iron-sulfur</keyword>
<dbReference type="GO" id="GO:0051213">
    <property type="term" value="F:dioxygenase activity"/>
    <property type="evidence" value="ECO:0007669"/>
    <property type="project" value="UniProtKB-KW"/>
</dbReference>
<dbReference type="EMBL" id="FQZK01000014">
    <property type="protein sequence ID" value="SHK15625.1"/>
    <property type="molecule type" value="Genomic_DNA"/>
</dbReference>
<dbReference type="GO" id="GO:0004497">
    <property type="term" value="F:monooxygenase activity"/>
    <property type="evidence" value="ECO:0007669"/>
    <property type="project" value="UniProtKB-ARBA"/>
</dbReference>
<dbReference type="GO" id="GO:0016705">
    <property type="term" value="F:oxidoreductase activity, acting on paired donors, with incorporation or reduction of molecular oxygen"/>
    <property type="evidence" value="ECO:0007669"/>
    <property type="project" value="UniProtKB-ARBA"/>
</dbReference>
<dbReference type="SUPFAM" id="SSF50022">
    <property type="entry name" value="ISP domain"/>
    <property type="match status" value="1"/>
</dbReference>
<comment type="cofactor">
    <cofactor evidence="9">
        <name>[2Fe-2S] cluster</name>
        <dbReference type="ChEBI" id="CHEBI:190135"/>
    </cofactor>
</comment>
<proteinExistence type="predicted"/>
<dbReference type="InterPro" id="IPR036922">
    <property type="entry name" value="Rieske_2Fe-2S_sf"/>
</dbReference>
<keyword evidence="11" id="KW-0560">Oxidoreductase</keyword>
<dbReference type="PROSITE" id="PS51318">
    <property type="entry name" value="TAT"/>
    <property type="match status" value="1"/>
</dbReference>
<dbReference type="FunFam" id="2.102.10.10:FF:000016">
    <property type="entry name" value="Nitrite reductase/ring-hydroxylating ferredoxin subunit"/>
    <property type="match status" value="1"/>
</dbReference>
<evidence type="ECO:0000259" key="10">
    <source>
        <dbReference type="PROSITE" id="PS51296"/>
    </source>
</evidence>
<dbReference type="PROSITE" id="PS51257">
    <property type="entry name" value="PROKAR_LIPOPROTEIN"/>
    <property type="match status" value="1"/>
</dbReference>
<keyword evidence="11" id="KW-0223">Dioxygenase</keyword>
<dbReference type="GO" id="GO:0016020">
    <property type="term" value="C:membrane"/>
    <property type="evidence" value="ECO:0007669"/>
    <property type="project" value="InterPro"/>
</dbReference>
<dbReference type="InterPro" id="IPR005805">
    <property type="entry name" value="Rieske_Fe-S_prot_C"/>
</dbReference>
<name>A0A1M6Q611_9ACTN</name>
<dbReference type="Pfam" id="PF00355">
    <property type="entry name" value="Rieske"/>
    <property type="match status" value="1"/>
</dbReference>
<keyword evidence="12" id="KW-1185">Reference proteome</keyword>